<organism evidence="1 2">
    <name type="scientific">Pseudothermotoga hypogea DSM 11164 = NBRC 106472</name>
    <dbReference type="NCBI Taxonomy" id="1123384"/>
    <lineage>
        <taxon>Bacteria</taxon>
        <taxon>Thermotogati</taxon>
        <taxon>Thermotogota</taxon>
        <taxon>Thermotogae</taxon>
        <taxon>Thermotogales</taxon>
        <taxon>Thermotogaceae</taxon>
        <taxon>Pseudothermotoga</taxon>
    </lineage>
</organism>
<accession>A0A0X1KU46</accession>
<dbReference type="PROSITE" id="PS51257">
    <property type="entry name" value="PROKAR_LIPOPROTEIN"/>
    <property type="match status" value="1"/>
</dbReference>
<gene>
    <name evidence="1" type="ORF">AJ81_05880</name>
</gene>
<keyword evidence="2" id="KW-1185">Reference proteome</keyword>
<dbReference type="STRING" id="1123384.AJ81_05880"/>
<proteinExistence type="predicted"/>
<evidence type="ECO:0000313" key="1">
    <source>
        <dbReference type="EMBL" id="AJC74771.1"/>
    </source>
</evidence>
<dbReference type="Proteomes" id="UP000077469">
    <property type="component" value="Chromosome"/>
</dbReference>
<dbReference type="PATRIC" id="fig|1123384.7.peg.1178"/>
<evidence type="ECO:0008006" key="3">
    <source>
        <dbReference type="Google" id="ProtNLM"/>
    </source>
</evidence>
<dbReference type="RefSeq" id="WP_031505498.1">
    <property type="nucleotide sequence ID" value="NC_022795.1"/>
</dbReference>
<evidence type="ECO:0000313" key="2">
    <source>
        <dbReference type="Proteomes" id="UP000077469"/>
    </source>
</evidence>
<dbReference type="PaxDb" id="1123384-AJ81_05880"/>
<name>A0A0X1KU46_9THEM</name>
<dbReference type="AlphaFoldDB" id="A0A0X1KU46"/>
<protein>
    <recommendedName>
        <fullName evidence="3">Lipoprotein</fullName>
    </recommendedName>
</protein>
<sequence length="307" mass="33912">MKGRSWLILCLTTITLVLLSSCALNLFANFELRNLLTSGTVEQRLEAASSALSGGNYDAAIALAASVINEKLGLDLKIEDLEKLLDSASTVYDLARAIQSATVTEDLFDAVKILVEAVAFKTEKDISSLADEVIEILQELGIDLGFTKSKSNGSDFWAEFETNAGTIVKFLAETFDGRYTLKLLTSGYYFIAKNSTDNTLPAVLCSFYDIGYMFNLLLDIDDDGNVTDEKFVKDVISKPASIVEFSQQATSGLYKDREDCLEFIWAYGILQEMFEILDIQATFVTLDATTLSEKEHISDIFDILFGE</sequence>
<dbReference type="OrthoDB" id="45982at2"/>
<reference evidence="1 2" key="1">
    <citation type="submission" date="2014-01" db="EMBL/GenBank/DDBJ databases">
        <title>Genome sequencing of Thermotog hypogea.</title>
        <authorList>
            <person name="Zhang X."/>
            <person name="Alvare G."/>
            <person name="Fristensky B."/>
            <person name="Chen L."/>
            <person name="Suen T."/>
            <person name="Chen Q."/>
            <person name="Ma K."/>
        </authorList>
    </citation>
    <scope>NUCLEOTIDE SEQUENCE [LARGE SCALE GENOMIC DNA]</scope>
    <source>
        <strain evidence="1 2">DSM 11164</strain>
    </source>
</reference>
<dbReference type="KEGG" id="phy:AJ81_05880"/>
<dbReference type="EMBL" id="CP007141">
    <property type="protein sequence ID" value="AJC74771.1"/>
    <property type="molecule type" value="Genomic_DNA"/>
</dbReference>